<dbReference type="EMBL" id="FNQM01000095">
    <property type="protein sequence ID" value="SEB10256.1"/>
    <property type="molecule type" value="Genomic_DNA"/>
</dbReference>
<dbReference type="EMBL" id="FNQM01000012">
    <property type="protein sequence ID" value="SEA79028.1"/>
    <property type="molecule type" value="Genomic_DNA"/>
</dbReference>
<dbReference type="EMBL" id="FNQM01000035">
    <property type="protein sequence ID" value="SEB03769.1"/>
    <property type="molecule type" value="Genomic_DNA"/>
</dbReference>
<evidence type="ECO:0000313" key="8">
    <source>
        <dbReference type="EMBL" id="SEB03769.1"/>
    </source>
</evidence>
<evidence type="ECO:0000313" key="5">
    <source>
        <dbReference type="EMBL" id="SEA98238.1"/>
    </source>
</evidence>
<reference evidence="8 11" key="1">
    <citation type="submission" date="2016-10" db="EMBL/GenBank/DDBJ databases">
        <authorList>
            <person name="de Groot N.N."/>
        </authorList>
    </citation>
    <scope>NUCLEOTIDE SEQUENCE [LARGE SCALE GENOMIC DNA]</scope>
    <source>
        <strain evidence="8 11">DSM 15345</strain>
    </source>
</reference>
<evidence type="ECO:0000313" key="1">
    <source>
        <dbReference type="EMBL" id="SEA79028.1"/>
    </source>
</evidence>
<dbReference type="EMBL" id="FNQM01000016">
    <property type="protein sequence ID" value="SEA88596.1"/>
    <property type="molecule type" value="Genomic_DNA"/>
</dbReference>
<evidence type="ECO:0000313" key="4">
    <source>
        <dbReference type="EMBL" id="SEA95052.1"/>
    </source>
</evidence>
<evidence type="ECO:0000313" key="10">
    <source>
        <dbReference type="EMBL" id="SEB10256.1"/>
    </source>
</evidence>
<evidence type="ECO:0000313" key="11">
    <source>
        <dbReference type="Proteomes" id="UP000198703"/>
    </source>
</evidence>
<gene>
    <name evidence="1" type="ORF">SAMN05444370_1121</name>
    <name evidence="2" type="ORF">SAMN05444370_1161</name>
    <name evidence="3" type="ORF">SAMN05444370_1201</name>
    <name evidence="4" type="ORF">SAMN05444370_1211</name>
    <name evidence="5" type="ORF">SAMN05444370_1251</name>
    <name evidence="6" type="ORF">SAMN05444370_12826</name>
    <name evidence="7" type="ORF">SAMN05444370_1331</name>
    <name evidence="8" type="ORF">SAMN05444370_1351</name>
    <name evidence="9" type="ORF">SAMN05444370_1551</name>
    <name evidence="10" type="ORF">SAMN05444370_1952</name>
</gene>
<keyword evidence="11" id="KW-1185">Reference proteome</keyword>
<proteinExistence type="predicted"/>
<dbReference type="EMBL" id="FNQM01000028">
    <property type="protein sequence ID" value="SEB00688.1"/>
    <property type="molecule type" value="Genomic_DNA"/>
</dbReference>
<evidence type="ECO:0000313" key="7">
    <source>
        <dbReference type="EMBL" id="SEB02933.1"/>
    </source>
</evidence>
<dbReference type="EMBL" id="FNQM01000021">
    <property type="protein sequence ID" value="SEA95052.1"/>
    <property type="molecule type" value="Genomic_DNA"/>
</dbReference>
<evidence type="ECO:0000313" key="2">
    <source>
        <dbReference type="EMBL" id="SEA88596.1"/>
    </source>
</evidence>
<dbReference type="AlphaFoldDB" id="A0A1H4G2E0"/>
<dbReference type="EMBL" id="FNQM01000033">
    <property type="protein sequence ID" value="SEB02933.1"/>
    <property type="molecule type" value="Genomic_DNA"/>
</dbReference>
<dbReference type="EMBL" id="FNQM01000020">
    <property type="protein sequence ID" value="SEA94018.1"/>
    <property type="molecule type" value="Genomic_DNA"/>
</dbReference>
<feature type="non-terminal residue" evidence="8">
    <location>
        <position position="101"/>
    </location>
</feature>
<organism evidence="8 11">
    <name type="scientific">Rubrimonas cliftonensis</name>
    <dbReference type="NCBI Taxonomy" id="89524"/>
    <lineage>
        <taxon>Bacteria</taxon>
        <taxon>Pseudomonadati</taxon>
        <taxon>Pseudomonadota</taxon>
        <taxon>Alphaproteobacteria</taxon>
        <taxon>Rhodobacterales</taxon>
        <taxon>Paracoccaceae</taxon>
        <taxon>Rubrimonas</taxon>
    </lineage>
</organism>
<evidence type="ECO:0000313" key="3">
    <source>
        <dbReference type="EMBL" id="SEA94018.1"/>
    </source>
</evidence>
<dbReference type="EMBL" id="FNQM01000025">
    <property type="protein sequence ID" value="SEA98238.1"/>
    <property type="molecule type" value="Genomic_DNA"/>
</dbReference>
<dbReference type="EMBL" id="FNQM01000055">
    <property type="protein sequence ID" value="SEB07548.1"/>
    <property type="molecule type" value="Genomic_DNA"/>
</dbReference>
<protein>
    <submittedName>
        <fullName evidence="8">Uncharacterized protein</fullName>
    </submittedName>
</protein>
<evidence type="ECO:0000313" key="9">
    <source>
        <dbReference type="EMBL" id="SEB07548.1"/>
    </source>
</evidence>
<evidence type="ECO:0000313" key="6">
    <source>
        <dbReference type="EMBL" id="SEB00688.1"/>
    </source>
</evidence>
<accession>A0A1H4G2E0</accession>
<sequence length="101" mass="11388">MYTKITRSGGRRYLQLVEGYRDDAGKVRHRVIANLGRIEDLTPEKLDPLISGLNRVLGRAENTASHLTHEPAQSYGDVFALHELWKDLGFDRALSRALRSG</sequence>
<dbReference type="Proteomes" id="UP000198703">
    <property type="component" value="Unassembled WGS sequence"/>
</dbReference>
<name>A0A1H4G2E0_9RHOB</name>